<protein>
    <submittedName>
        <fullName evidence="2">Uncharacterized protein</fullName>
    </submittedName>
</protein>
<organism evidence="2 3">
    <name type="scientific">Clostridium cavendishii DSM 21758</name>
    <dbReference type="NCBI Taxonomy" id="1121302"/>
    <lineage>
        <taxon>Bacteria</taxon>
        <taxon>Bacillati</taxon>
        <taxon>Bacillota</taxon>
        <taxon>Clostridia</taxon>
        <taxon>Eubacteriales</taxon>
        <taxon>Clostridiaceae</taxon>
        <taxon>Clostridium</taxon>
    </lineage>
</organism>
<dbReference type="RefSeq" id="WP_159433224.1">
    <property type="nucleotide sequence ID" value="NZ_FQZB01000008.1"/>
</dbReference>
<proteinExistence type="predicted"/>
<dbReference type="STRING" id="1121302.SAMN02745163_01932"/>
<keyword evidence="1" id="KW-0472">Membrane</keyword>
<keyword evidence="1" id="KW-1133">Transmembrane helix</keyword>
<feature type="transmembrane region" description="Helical" evidence="1">
    <location>
        <begin position="30"/>
        <end position="47"/>
    </location>
</feature>
<keyword evidence="1" id="KW-0812">Transmembrane</keyword>
<evidence type="ECO:0000256" key="1">
    <source>
        <dbReference type="SAM" id="Phobius"/>
    </source>
</evidence>
<dbReference type="EMBL" id="FQZB01000008">
    <property type="protein sequence ID" value="SHJ42436.1"/>
    <property type="molecule type" value="Genomic_DNA"/>
</dbReference>
<evidence type="ECO:0000313" key="2">
    <source>
        <dbReference type="EMBL" id="SHJ42436.1"/>
    </source>
</evidence>
<sequence>MKDASILMSITTSFMAVLALLTPIDIYVKIFVFISFSILSLVFYKLSREKRKP</sequence>
<evidence type="ECO:0000313" key="3">
    <source>
        <dbReference type="Proteomes" id="UP000184310"/>
    </source>
</evidence>
<accession>A0A1M6J6W3</accession>
<gene>
    <name evidence="2" type="ORF">SAMN02745163_01932</name>
</gene>
<dbReference type="AlphaFoldDB" id="A0A1M6J6W3"/>
<keyword evidence="3" id="KW-1185">Reference proteome</keyword>
<dbReference type="Proteomes" id="UP000184310">
    <property type="component" value="Unassembled WGS sequence"/>
</dbReference>
<reference evidence="2 3" key="1">
    <citation type="submission" date="2016-11" db="EMBL/GenBank/DDBJ databases">
        <authorList>
            <person name="Jaros S."/>
            <person name="Januszkiewicz K."/>
            <person name="Wedrychowicz H."/>
        </authorList>
    </citation>
    <scope>NUCLEOTIDE SEQUENCE [LARGE SCALE GENOMIC DNA]</scope>
    <source>
        <strain evidence="2 3">DSM 21758</strain>
    </source>
</reference>
<name>A0A1M6J6W3_9CLOT</name>